<dbReference type="EMBL" id="JACEIK010043837">
    <property type="protein sequence ID" value="MCE5167023.1"/>
    <property type="molecule type" value="Genomic_DNA"/>
</dbReference>
<feature type="region of interest" description="Disordered" evidence="6">
    <location>
        <begin position="1"/>
        <end position="24"/>
    </location>
</feature>
<feature type="region of interest" description="Disordered" evidence="6">
    <location>
        <begin position="69"/>
        <end position="104"/>
    </location>
</feature>
<evidence type="ECO:0000313" key="8">
    <source>
        <dbReference type="Proteomes" id="UP000823775"/>
    </source>
</evidence>
<comment type="similarity">
    <text evidence="2">Belongs to the ycf68 family.</text>
</comment>
<dbReference type="Proteomes" id="UP000823775">
    <property type="component" value="Unassembled WGS sequence"/>
</dbReference>
<proteinExistence type="inferred from homology"/>
<keyword evidence="4" id="KW-0150">Chloroplast</keyword>
<evidence type="ECO:0000313" key="7">
    <source>
        <dbReference type="EMBL" id="MCE5167023.1"/>
    </source>
</evidence>
<evidence type="ECO:0000256" key="2">
    <source>
        <dbReference type="ARBA" id="ARBA00007638"/>
    </source>
</evidence>
<reference evidence="7 8" key="1">
    <citation type="journal article" date="2021" name="BMC Genomics">
        <title>Datura genome reveals duplications of psychoactive alkaloid biosynthetic genes and high mutation rate following tissue culture.</title>
        <authorList>
            <person name="Rajewski A."/>
            <person name="Carter-House D."/>
            <person name="Stajich J."/>
            <person name="Litt A."/>
        </authorList>
    </citation>
    <scope>NUCLEOTIDE SEQUENCE [LARGE SCALE GENOMIC DNA]</scope>
    <source>
        <strain evidence="7">AR-01</strain>
    </source>
</reference>
<gene>
    <name evidence="7" type="ORF">HAX54_034111</name>
</gene>
<keyword evidence="5" id="KW-0934">Plastid</keyword>
<organism evidence="7 8">
    <name type="scientific">Datura stramonium</name>
    <name type="common">Jimsonweed</name>
    <name type="synonym">Common thornapple</name>
    <dbReference type="NCBI Taxonomy" id="4076"/>
    <lineage>
        <taxon>Eukaryota</taxon>
        <taxon>Viridiplantae</taxon>
        <taxon>Streptophyta</taxon>
        <taxon>Embryophyta</taxon>
        <taxon>Tracheophyta</taxon>
        <taxon>Spermatophyta</taxon>
        <taxon>Magnoliopsida</taxon>
        <taxon>eudicotyledons</taxon>
        <taxon>Gunneridae</taxon>
        <taxon>Pentapetalae</taxon>
        <taxon>asterids</taxon>
        <taxon>lamiids</taxon>
        <taxon>Solanales</taxon>
        <taxon>Solanaceae</taxon>
        <taxon>Solanoideae</taxon>
        <taxon>Datureae</taxon>
        <taxon>Datura</taxon>
    </lineage>
</organism>
<comment type="caution">
    <text evidence="7">The sequence shown here is derived from an EMBL/GenBank/DDBJ whole genome shotgun (WGS) entry which is preliminary data.</text>
</comment>
<name>A0ABS8Y5T3_DATST</name>
<accession>A0ABS8Y5T3</accession>
<feature type="compositionally biased region" description="Basic and acidic residues" evidence="6">
    <location>
        <begin position="72"/>
        <end position="96"/>
    </location>
</feature>
<evidence type="ECO:0000256" key="5">
    <source>
        <dbReference type="ARBA" id="ARBA00022640"/>
    </source>
</evidence>
<evidence type="ECO:0000256" key="1">
    <source>
        <dbReference type="ARBA" id="ARBA00004229"/>
    </source>
</evidence>
<keyword evidence="8" id="KW-1185">Reference proteome</keyword>
<comment type="subcellular location">
    <subcellularLocation>
        <location evidence="1">Plastid</location>
        <location evidence="1">Chloroplast</location>
    </subcellularLocation>
</comment>
<feature type="non-terminal residue" evidence="7">
    <location>
        <position position="1"/>
    </location>
</feature>
<protein>
    <recommendedName>
        <fullName evidence="3">Uncharacterized protein ycf68</fullName>
    </recommendedName>
</protein>
<evidence type="ECO:0000256" key="3">
    <source>
        <dbReference type="ARBA" id="ARBA00021456"/>
    </source>
</evidence>
<evidence type="ECO:0000256" key="4">
    <source>
        <dbReference type="ARBA" id="ARBA00022528"/>
    </source>
</evidence>
<dbReference type="PANTHER" id="PTHR34890">
    <property type="entry name" value="ORF16-LACZ FUSION PROTEIN-RELATED"/>
    <property type="match status" value="1"/>
</dbReference>
<sequence>WTLLEPFPNEGLPEISTRERSGDNLYREKTDTKLYDSTQFFRCGGSIYDLSFMDVDNIHPFSNTLGWNSLKSEGRGSNEERLTVDTWQPRDEEGRSNQRNALGS</sequence>
<dbReference type="InterPro" id="IPR022546">
    <property type="entry name" value="Uncharacterised_Ycf68"/>
</dbReference>
<evidence type="ECO:0000256" key="6">
    <source>
        <dbReference type="SAM" id="MobiDB-lite"/>
    </source>
</evidence>